<dbReference type="Pfam" id="PF13291">
    <property type="entry name" value="ACT_4"/>
    <property type="match status" value="1"/>
</dbReference>
<dbReference type="PROSITE" id="PS51671">
    <property type="entry name" value="ACT"/>
    <property type="match status" value="1"/>
</dbReference>
<dbReference type="CDD" id="cd05399">
    <property type="entry name" value="NT_Rel-Spo_like"/>
    <property type="match status" value="1"/>
</dbReference>
<dbReference type="CDD" id="cd04876">
    <property type="entry name" value="ACT_RelA-SpoT"/>
    <property type="match status" value="1"/>
</dbReference>
<dbReference type="Gene3D" id="1.10.3210.10">
    <property type="entry name" value="Hypothetical protein af1432"/>
    <property type="match status" value="1"/>
</dbReference>
<evidence type="ECO:0000259" key="7">
    <source>
        <dbReference type="PROSITE" id="PS51880"/>
    </source>
</evidence>
<proteinExistence type="predicted"/>
<dbReference type="Gene3D" id="3.30.70.260">
    <property type="match status" value="1"/>
</dbReference>
<dbReference type="InterPro" id="IPR002912">
    <property type="entry name" value="ACT_dom"/>
</dbReference>
<dbReference type="Pfam" id="PF13328">
    <property type="entry name" value="HD_4"/>
    <property type="match status" value="1"/>
</dbReference>
<dbReference type="PROSITE" id="PS51880">
    <property type="entry name" value="TGS"/>
    <property type="match status" value="1"/>
</dbReference>
<dbReference type="CDD" id="cd01668">
    <property type="entry name" value="TGS_RSH"/>
    <property type="match status" value="1"/>
</dbReference>
<dbReference type="Gene3D" id="3.10.20.30">
    <property type="match status" value="1"/>
</dbReference>
<feature type="region of interest" description="Disordered" evidence="5">
    <location>
        <begin position="1"/>
        <end position="35"/>
    </location>
</feature>
<evidence type="ECO:0000256" key="3">
    <source>
        <dbReference type="ARBA" id="ARBA00032407"/>
    </source>
</evidence>
<dbReference type="InterPro" id="IPR033655">
    <property type="entry name" value="TGS_RelA/SpoT"/>
</dbReference>
<dbReference type="Pfam" id="PF02824">
    <property type="entry name" value="TGS"/>
    <property type="match status" value="1"/>
</dbReference>
<reference evidence="8" key="1">
    <citation type="submission" date="2022-11" db="EMBL/GenBank/DDBJ databases">
        <title>Robbsia betulipollinis sp. nov., isolated from pollen of birch (Betula pendula).</title>
        <authorList>
            <person name="Shi H."/>
            <person name="Ambika Manirajan B."/>
            <person name="Ratering S."/>
            <person name="Geissler-Plaum R."/>
            <person name="Schnell S."/>
        </authorList>
    </citation>
    <scope>NUCLEOTIDE SEQUENCE</scope>
    <source>
        <strain evidence="8">Bb-Pol-6</strain>
    </source>
</reference>
<evidence type="ECO:0000313" key="9">
    <source>
        <dbReference type="Proteomes" id="UP001082899"/>
    </source>
</evidence>
<dbReference type="SUPFAM" id="SSF55021">
    <property type="entry name" value="ACT-like"/>
    <property type="match status" value="1"/>
</dbReference>
<dbReference type="EMBL" id="JAPMXC010000005">
    <property type="protein sequence ID" value="MCY0388467.1"/>
    <property type="molecule type" value="Genomic_DNA"/>
</dbReference>
<dbReference type="Pfam" id="PF04607">
    <property type="entry name" value="RelA_SpoT"/>
    <property type="match status" value="1"/>
</dbReference>
<dbReference type="InterPro" id="IPR012675">
    <property type="entry name" value="Beta-grasp_dom_sf"/>
</dbReference>
<evidence type="ECO:0000256" key="4">
    <source>
        <dbReference type="ARBA" id="ARBA00033308"/>
    </source>
</evidence>
<feature type="domain" description="ACT" evidence="6">
    <location>
        <begin position="731"/>
        <end position="802"/>
    </location>
</feature>
<sequence>MDTGTESPSPRDASGPAVTPSAPARLPSAATSGFPGASPVAADGAGQAVPGAAGSQVFDAAVAFVHAAAGDARMKSGESVVEHALGTARLLGALDADPPSMLAAVLFPVSAQPAEIERVVGERYGAEVNKLIADVRKLSQLGVVGVRAADAHAAGDRDASALRRAHVESLRKLLLAFAQDIRVVLVRFASRLQTLRYHASVKTSPAAEVARETLEIYAPLANRLGIWQLKWELEDLAFRFEDPDTYRRIARLLDEKRVEREAYVAAAIARLQNELAAADIPAEVSGRPKHIYSIWRKMRGKDLDFSELYDVRAFRVIVGDVKDCYTVLGIVHNIWQPIPREFDDYISRPKPNGYKSLHTVVIGDDGRAFEVQIRTREMHEFAEYGVAAHWRYKEAGARGYAGQFAADDSYDEKIAWLRQLLAWKDELASASPGAPGTPGWVPANGTHPLDAGGGSHSAWDQLKQTALDDHIYVLTPQARVIALPQGSTAIDFAYHLHTDLGHRCRGARVDGAMVPLNTPLRNGQTVDIIAVKQGGPSRDWLNPNLGYLQSPRGRQKVRTWFNALELQESVSNGRAMVEKTLQREGKTSVSLDDLAAKLGFKTPEALFLVVGKEEFSLRAIEQVLADPPPPADALPEIVARSSSGRSVASGASSGVLVAGEGALLTQLARCCRPAPPDPVAGFVTRGKGVSIHRRDCATFRRMASESPERVLETAWSDDALGQRGDTVYPVDLMIEAFDRQGLLRDISDIFAREKINVVGVQTVSKRNLAYMHFTIEVKNSAQAQRAVVVLSEIQGMIRASRR</sequence>
<evidence type="ECO:0000256" key="5">
    <source>
        <dbReference type="SAM" id="MobiDB-lite"/>
    </source>
</evidence>
<name>A0ABT3ZPQ7_9BURK</name>
<dbReference type="InterPro" id="IPR012676">
    <property type="entry name" value="TGS-like"/>
</dbReference>
<evidence type="ECO:0000256" key="2">
    <source>
        <dbReference type="ARBA" id="ARBA00029754"/>
    </source>
</evidence>
<dbReference type="InterPro" id="IPR043519">
    <property type="entry name" value="NT_sf"/>
</dbReference>
<gene>
    <name evidence="8" type="ORF">OVY01_14815</name>
</gene>
<dbReference type="InterPro" id="IPR004095">
    <property type="entry name" value="TGS"/>
</dbReference>
<dbReference type="PANTHER" id="PTHR21262:SF31">
    <property type="entry name" value="GTP PYROPHOSPHOKINASE"/>
    <property type="match status" value="1"/>
</dbReference>
<dbReference type="InterPro" id="IPR045865">
    <property type="entry name" value="ACT-like_dom_sf"/>
</dbReference>
<evidence type="ECO:0000313" key="8">
    <source>
        <dbReference type="EMBL" id="MCY0388467.1"/>
    </source>
</evidence>
<dbReference type="RefSeq" id="WP_267848360.1">
    <property type="nucleotide sequence ID" value="NZ_JAPMXC010000005.1"/>
</dbReference>
<protein>
    <recommendedName>
        <fullName evidence="1">GTP pyrophosphokinase</fullName>
    </recommendedName>
    <alternativeName>
        <fullName evidence="3">(p)ppGpp synthase</fullName>
    </alternativeName>
    <alternativeName>
        <fullName evidence="2">ATP:GTP 3'-pyrophosphotransferase</fullName>
    </alternativeName>
    <alternativeName>
        <fullName evidence="4">ppGpp synthase I</fullName>
    </alternativeName>
</protein>
<accession>A0ABT3ZPQ7</accession>
<keyword evidence="9" id="KW-1185">Reference proteome</keyword>
<dbReference type="Gene3D" id="3.30.460.10">
    <property type="entry name" value="Beta Polymerase, domain 2"/>
    <property type="match status" value="1"/>
</dbReference>
<organism evidence="8 9">
    <name type="scientific">Robbsia betulipollinis</name>
    <dbReference type="NCBI Taxonomy" id="2981849"/>
    <lineage>
        <taxon>Bacteria</taxon>
        <taxon>Pseudomonadati</taxon>
        <taxon>Pseudomonadota</taxon>
        <taxon>Betaproteobacteria</taxon>
        <taxon>Burkholderiales</taxon>
        <taxon>Burkholderiaceae</taxon>
        <taxon>Robbsia</taxon>
    </lineage>
</organism>
<dbReference type="Proteomes" id="UP001082899">
    <property type="component" value="Unassembled WGS sequence"/>
</dbReference>
<dbReference type="SUPFAM" id="SSF81271">
    <property type="entry name" value="TGS-like"/>
    <property type="match status" value="1"/>
</dbReference>
<comment type="caution">
    <text evidence="8">The sequence shown here is derived from an EMBL/GenBank/DDBJ whole genome shotgun (WGS) entry which is preliminary data.</text>
</comment>
<dbReference type="SUPFAM" id="SSF81301">
    <property type="entry name" value="Nucleotidyltransferase"/>
    <property type="match status" value="1"/>
</dbReference>
<dbReference type="SMART" id="SM00954">
    <property type="entry name" value="RelA_SpoT"/>
    <property type="match status" value="1"/>
</dbReference>
<dbReference type="InterPro" id="IPR007685">
    <property type="entry name" value="RelA_SpoT"/>
</dbReference>
<dbReference type="SUPFAM" id="SSF109604">
    <property type="entry name" value="HD-domain/PDEase-like"/>
    <property type="match status" value="1"/>
</dbReference>
<evidence type="ECO:0000256" key="1">
    <source>
        <dbReference type="ARBA" id="ARBA00019852"/>
    </source>
</evidence>
<evidence type="ECO:0000259" key="6">
    <source>
        <dbReference type="PROSITE" id="PS51671"/>
    </source>
</evidence>
<dbReference type="PANTHER" id="PTHR21262">
    <property type="entry name" value="GUANOSINE-3',5'-BIS DIPHOSPHATE 3'-PYROPHOSPHOHYDROLASE"/>
    <property type="match status" value="1"/>
</dbReference>
<feature type="domain" description="TGS" evidence="7">
    <location>
        <begin position="469"/>
        <end position="530"/>
    </location>
</feature>